<name>A0ABQ9GGP0_9NEOP</name>
<dbReference type="Proteomes" id="UP001159363">
    <property type="component" value="Chromosome 11"/>
</dbReference>
<reference evidence="2 3" key="1">
    <citation type="submission" date="2023-02" db="EMBL/GenBank/DDBJ databases">
        <title>LHISI_Scaffold_Assembly.</title>
        <authorList>
            <person name="Stuart O.P."/>
            <person name="Cleave R."/>
            <person name="Magrath M.J.L."/>
            <person name="Mikheyev A.S."/>
        </authorList>
    </citation>
    <scope>NUCLEOTIDE SEQUENCE [LARGE SCALE GENOMIC DNA]</scope>
    <source>
        <strain evidence="2">Daus_M_001</strain>
        <tissue evidence="2">Leg muscle</tissue>
    </source>
</reference>
<feature type="region of interest" description="Disordered" evidence="1">
    <location>
        <begin position="103"/>
        <end position="141"/>
    </location>
</feature>
<accession>A0ABQ9GGP0</accession>
<protein>
    <submittedName>
        <fullName evidence="2">Uncharacterized protein</fullName>
    </submittedName>
</protein>
<evidence type="ECO:0000256" key="1">
    <source>
        <dbReference type="SAM" id="MobiDB-lite"/>
    </source>
</evidence>
<dbReference type="InterPro" id="IPR027417">
    <property type="entry name" value="P-loop_NTPase"/>
</dbReference>
<gene>
    <name evidence="2" type="ORF">PR048_027446</name>
</gene>
<evidence type="ECO:0000313" key="2">
    <source>
        <dbReference type="EMBL" id="KAJ8871141.1"/>
    </source>
</evidence>
<proteinExistence type="predicted"/>
<keyword evidence="3" id="KW-1185">Reference proteome</keyword>
<comment type="caution">
    <text evidence="2">The sequence shown here is derived from an EMBL/GenBank/DDBJ whole genome shotgun (WGS) entry which is preliminary data.</text>
</comment>
<dbReference type="Gene3D" id="3.40.50.300">
    <property type="entry name" value="P-loop containing nucleotide triphosphate hydrolases"/>
    <property type="match status" value="1"/>
</dbReference>
<dbReference type="EMBL" id="JARBHB010000012">
    <property type="protein sequence ID" value="KAJ8871141.1"/>
    <property type="molecule type" value="Genomic_DNA"/>
</dbReference>
<evidence type="ECO:0000313" key="3">
    <source>
        <dbReference type="Proteomes" id="UP001159363"/>
    </source>
</evidence>
<organism evidence="2 3">
    <name type="scientific">Dryococelus australis</name>
    <dbReference type="NCBI Taxonomy" id="614101"/>
    <lineage>
        <taxon>Eukaryota</taxon>
        <taxon>Metazoa</taxon>
        <taxon>Ecdysozoa</taxon>
        <taxon>Arthropoda</taxon>
        <taxon>Hexapoda</taxon>
        <taxon>Insecta</taxon>
        <taxon>Pterygota</taxon>
        <taxon>Neoptera</taxon>
        <taxon>Polyneoptera</taxon>
        <taxon>Phasmatodea</taxon>
        <taxon>Verophasmatodea</taxon>
        <taxon>Anareolatae</taxon>
        <taxon>Phasmatidae</taxon>
        <taxon>Eurycanthinae</taxon>
        <taxon>Dryococelus</taxon>
    </lineage>
</organism>
<sequence>MLTRLMTQPMIPTLISRERGTRGFHLDQLPNATSVLFEEPCTDNTSMGEWILLLEGTPTNTDMKHQDKEIIEGLSISIPTNQELWSWCESKCLKLTDIPKKHRQNPITTDRHHTVSSNEDSSTERPPSGVGQTGEGPQDGYGYDMYQTIPTNHFKRTQFVVHGTLPISYWWGANFSSDQRPICIPYRICHPIAALMIGFSRYIPGCVGPGRWLQGFQMVRLSSYRKEQEPGTKLSITSMTKVAATQI</sequence>